<evidence type="ECO:0000313" key="4">
    <source>
        <dbReference type="Proteomes" id="UP000216311"/>
    </source>
</evidence>
<keyword evidence="2" id="KW-1277">Toxin-antitoxin system</keyword>
<dbReference type="Pfam" id="PF05016">
    <property type="entry name" value="ParE_toxin"/>
    <property type="match status" value="1"/>
</dbReference>
<comment type="caution">
    <text evidence="3">The sequence shown here is derived from an EMBL/GenBank/DDBJ whole genome shotgun (WGS) entry which is preliminary data.</text>
</comment>
<keyword evidence="4" id="KW-1185">Reference proteome</keyword>
<proteinExistence type="inferred from homology"/>
<evidence type="ECO:0000256" key="2">
    <source>
        <dbReference type="ARBA" id="ARBA00022649"/>
    </source>
</evidence>
<evidence type="ECO:0008006" key="5">
    <source>
        <dbReference type="Google" id="ProtNLM"/>
    </source>
</evidence>
<dbReference type="Proteomes" id="UP000216311">
    <property type="component" value="Unassembled WGS sequence"/>
</dbReference>
<dbReference type="OrthoDB" id="278204at2"/>
<dbReference type="PANTHER" id="PTHR33755">
    <property type="entry name" value="TOXIN PARE1-RELATED"/>
    <property type="match status" value="1"/>
</dbReference>
<sequence>MERGAQRTVGRQVAVLLSPEAVADLHDAHDRYRQIAADLADAFAEAVEGVIERLTLFPHSGTPVEGFGDLRRARLTRFPYGVFYRLTDRGEVRILRVLHDRQDRPSGMSAPPTG</sequence>
<reference evidence="3 4" key="1">
    <citation type="submission" date="2017-07" db="EMBL/GenBank/DDBJ databases">
        <title>Draft whole genome sequences of clinical Proprionibacteriaceae strains.</title>
        <authorList>
            <person name="Bernier A.-M."/>
            <person name="Bernard K."/>
            <person name="Domingo M.-C."/>
        </authorList>
    </citation>
    <scope>NUCLEOTIDE SEQUENCE [LARGE SCALE GENOMIC DNA]</scope>
    <source>
        <strain evidence="3 4">NML 130396</strain>
    </source>
</reference>
<gene>
    <name evidence="3" type="ORF">CGZ93_01345</name>
</gene>
<dbReference type="InterPro" id="IPR051803">
    <property type="entry name" value="TA_system_RelE-like_toxin"/>
</dbReference>
<evidence type="ECO:0000313" key="3">
    <source>
        <dbReference type="EMBL" id="OYO25130.1"/>
    </source>
</evidence>
<dbReference type="PANTHER" id="PTHR33755:SF8">
    <property type="entry name" value="TOXIN PARE2"/>
    <property type="match status" value="1"/>
</dbReference>
<dbReference type="Gene3D" id="3.30.2310.20">
    <property type="entry name" value="RelE-like"/>
    <property type="match status" value="1"/>
</dbReference>
<evidence type="ECO:0000256" key="1">
    <source>
        <dbReference type="ARBA" id="ARBA00006226"/>
    </source>
</evidence>
<protein>
    <recommendedName>
        <fullName evidence="5">Type II toxin-antitoxin system RelE/ParE family toxin</fullName>
    </recommendedName>
</protein>
<dbReference type="EMBL" id="NMVQ01000001">
    <property type="protein sequence ID" value="OYO25130.1"/>
    <property type="molecule type" value="Genomic_DNA"/>
</dbReference>
<dbReference type="InterPro" id="IPR035093">
    <property type="entry name" value="RelE/ParE_toxin_dom_sf"/>
</dbReference>
<organism evidence="3 4">
    <name type="scientific">Enemella dayhoffiae</name>
    <dbReference type="NCBI Taxonomy" id="2016507"/>
    <lineage>
        <taxon>Bacteria</taxon>
        <taxon>Bacillati</taxon>
        <taxon>Actinomycetota</taxon>
        <taxon>Actinomycetes</taxon>
        <taxon>Propionibacteriales</taxon>
        <taxon>Propionibacteriaceae</taxon>
        <taxon>Enemella</taxon>
    </lineage>
</organism>
<dbReference type="InterPro" id="IPR007712">
    <property type="entry name" value="RelE/ParE_toxin"/>
</dbReference>
<dbReference type="AlphaFoldDB" id="A0A255HB62"/>
<name>A0A255HB62_9ACTN</name>
<accession>A0A255HB62</accession>
<comment type="similarity">
    <text evidence="1">Belongs to the RelE toxin family.</text>
</comment>